<evidence type="ECO:0000256" key="2">
    <source>
        <dbReference type="ARBA" id="ARBA00023295"/>
    </source>
</evidence>
<dbReference type="SMART" id="SM00636">
    <property type="entry name" value="Glyco_18"/>
    <property type="match status" value="1"/>
</dbReference>
<gene>
    <name evidence="7" type="ORF">A3F55_00175</name>
</gene>
<dbReference type="GO" id="GO:0004553">
    <property type="term" value="F:hydrolase activity, hydrolyzing O-glycosyl compounds"/>
    <property type="evidence" value="ECO:0007669"/>
    <property type="project" value="InterPro"/>
</dbReference>
<comment type="similarity">
    <text evidence="4">Belongs to the glycosyl hydrolase 18 family.</text>
</comment>
<feature type="chain" id="PRO_5009515437" description="GH18 domain-containing protein" evidence="5">
    <location>
        <begin position="22"/>
        <end position="393"/>
    </location>
</feature>
<dbReference type="EMBL" id="MEWW01000008">
    <property type="protein sequence ID" value="OGC84886.1"/>
    <property type="molecule type" value="Genomic_DNA"/>
</dbReference>
<dbReference type="SUPFAM" id="SSF51445">
    <property type="entry name" value="(Trans)glycosidases"/>
    <property type="match status" value="1"/>
</dbReference>
<evidence type="ECO:0000313" key="8">
    <source>
        <dbReference type="Proteomes" id="UP000178091"/>
    </source>
</evidence>
<dbReference type="GO" id="GO:0008061">
    <property type="term" value="F:chitin binding"/>
    <property type="evidence" value="ECO:0007669"/>
    <property type="project" value="InterPro"/>
</dbReference>
<dbReference type="Gene3D" id="3.10.50.10">
    <property type="match status" value="1"/>
</dbReference>
<sequence>MSRLWYVVLAAWVLVPVFAYAAPVKSTVEVSGWLPYWKAASSTQDTLPNLGNLTTVHPFSFTVGTNGFILDTLDITSEPWQSFMQEAKKQKVRVIPTIMWADGEAIHRILSDDESREQLVDDIVELVEEHGFDGIDIDFESKWAETNGHFSAFLRELYREMGKSWVYCTIESRTPLSSRYDTVPANIEYANDYREINKYCDRVQIMAYDQGTIDLKLSRAAAGPYVPISDVRWVEKVMREAAKTIKKNKLVIGIPTYGYEYQVAPLSASTFFYERMWAFNLRYALDTASKLGLTPTRNTAGELQLMYLPQMLEQDKPVNDATSSNLGIPATALSNVATAPVVRTTFNMMTWGDSTSVSQKIALAKKLGIRGIAIFKFDGGQDPKIWDVLAGKK</sequence>
<accession>A0A1F4XTM6</accession>
<keyword evidence="5" id="KW-0732">Signal</keyword>
<protein>
    <recommendedName>
        <fullName evidence="6">GH18 domain-containing protein</fullName>
    </recommendedName>
</protein>
<comment type="caution">
    <text evidence="7">The sequence shown here is derived from an EMBL/GenBank/DDBJ whole genome shotgun (WGS) entry which is preliminary data.</text>
</comment>
<dbReference type="AlphaFoldDB" id="A0A1F4XTM6"/>
<dbReference type="PANTHER" id="PTHR46066:SF2">
    <property type="entry name" value="CHITINASE DOMAIN-CONTAINING PROTEIN 1"/>
    <property type="match status" value="1"/>
</dbReference>
<dbReference type="InterPro" id="IPR029070">
    <property type="entry name" value="Chitinase_insertion_sf"/>
</dbReference>
<dbReference type="InterPro" id="IPR011583">
    <property type="entry name" value="Chitinase_II/V-like_cat"/>
</dbReference>
<dbReference type="Gene3D" id="3.20.20.80">
    <property type="entry name" value="Glycosidases"/>
    <property type="match status" value="1"/>
</dbReference>
<keyword evidence="2 3" id="KW-0326">Glycosidase</keyword>
<dbReference type="InterPro" id="IPR001223">
    <property type="entry name" value="Glyco_hydro18_cat"/>
</dbReference>
<dbReference type="Pfam" id="PF00704">
    <property type="entry name" value="Glyco_hydro_18"/>
    <property type="match status" value="1"/>
</dbReference>
<organism evidence="7 8">
    <name type="scientific">Candidatus Adlerbacteria bacterium RIFCSPHIGHO2_12_FULL_53_18</name>
    <dbReference type="NCBI Taxonomy" id="1797242"/>
    <lineage>
        <taxon>Bacteria</taxon>
        <taxon>Candidatus Adleribacteriota</taxon>
    </lineage>
</organism>
<dbReference type="PANTHER" id="PTHR46066">
    <property type="entry name" value="CHITINASE DOMAIN-CONTAINING PROTEIN 1 FAMILY MEMBER"/>
    <property type="match status" value="1"/>
</dbReference>
<name>A0A1F4XTM6_9BACT</name>
<dbReference type="InterPro" id="IPR017853">
    <property type="entry name" value="GH"/>
</dbReference>
<feature type="domain" description="GH18" evidence="6">
    <location>
        <begin position="28"/>
        <end position="393"/>
    </location>
</feature>
<dbReference type="PROSITE" id="PS01095">
    <property type="entry name" value="GH18_1"/>
    <property type="match status" value="1"/>
</dbReference>
<dbReference type="PROSITE" id="PS51910">
    <property type="entry name" value="GH18_2"/>
    <property type="match status" value="1"/>
</dbReference>
<evidence type="ECO:0000256" key="1">
    <source>
        <dbReference type="ARBA" id="ARBA00022801"/>
    </source>
</evidence>
<dbReference type="GO" id="GO:0005975">
    <property type="term" value="P:carbohydrate metabolic process"/>
    <property type="evidence" value="ECO:0007669"/>
    <property type="project" value="InterPro"/>
</dbReference>
<evidence type="ECO:0000259" key="6">
    <source>
        <dbReference type="PROSITE" id="PS51910"/>
    </source>
</evidence>
<evidence type="ECO:0000256" key="4">
    <source>
        <dbReference type="RuleBase" id="RU004453"/>
    </source>
</evidence>
<evidence type="ECO:0000313" key="7">
    <source>
        <dbReference type="EMBL" id="OGC84886.1"/>
    </source>
</evidence>
<keyword evidence="1 3" id="KW-0378">Hydrolase</keyword>
<dbReference type="InterPro" id="IPR001579">
    <property type="entry name" value="Glyco_hydro_18_chit_AS"/>
</dbReference>
<proteinExistence type="inferred from homology"/>
<dbReference type="Proteomes" id="UP000178091">
    <property type="component" value="Unassembled WGS sequence"/>
</dbReference>
<reference evidence="7 8" key="1">
    <citation type="journal article" date="2016" name="Nat. Commun.">
        <title>Thousands of microbial genomes shed light on interconnected biogeochemical processes in an aquifer system.</title>
        <authorList>
            <person name="Anantharaman K."/>
            <person name="Brown C.T."/>
            <person name="Hug L.A."/>
            <person name="Sharon I."/>
            <person name="Castelle C.J."/>
            <person name="Probst A.J."/>
            <person name="Thomas B.C."/>
            <person name="Singh A."/>
            <person name="Wilkins M.J."/>
            <person name="Karaoz U."/>
            <person name="Brodie E.L."/>
            <person name="Williams K.H."/>
            <person name="Hubbard S.S."/>
            <person name="Banfield J.F."/>
        </authorList>
    </citation>
    <scope>NUCLEOTIDE SEQUENCE [LARGE SCALE GENOMIC DNA]</scope>
</reference>
<evidence type="ECO:0000256" key="3">
    <source>
        <dbReference type="RuleBase" id="RU000489"/>
    </source>
</evidence>
<feature type="signal peptide" evidence="5">
    <location>
        <begin position="1"/>
        <end position="21"/>
    </location>
</feature>
<evidence type="ECO:0000256" key="5">
    <source>
        <dbReference type="SAM" id="SignalP"/>
    </source>
</evidence>